<keyword evidence="2" id="KW-1185">Reference proteome</keyword>
<protein>
    <submittedName>
        <fullName evidence="1">Barwin-like endoglucanase</fullName>
    </submittedName>
</protein>
<dbReference type="EMBL" id="MU003518">
    <property type="protein sequence ID" value="KAF2467874.1"/>
    <property type="molecule type" value="Genomic_DNA"/>
</dbReference>
<name>A0ACB6QLL7_9PLEO</name>
<sequence length="170" mass="18714">MSDSNWNGASACGSCVRITGPWGNSITAMVVDQCPGCGPNHLDLFPDAFKALADPNTGEIQVSWDWVSCEISSPIVLRAKEGGSKYWFSMQVLNENVSVRSLDVSTDWGNTWEGTTRRPYNFFEKEDHGGFGADKVTVKITSWNGEEIVIWNVGVNGEEQTTAEGNFRKI</sequence>
<accession>A0ACB6QLL7</accession>
<comment type="caution">
    <text evidence="1">The sequence shown here is derived from an EMBL/GenBank/DDBJ whole genome shotgun (WGS) entry which is preliminary data.</text>
</comment>
<organism evidence="1 2">
    <name type="scientific">Lindgomyces ingoldianus</name>
    <dbReference type="NCBI Taxonomy" id="673940"/>
    <lineage>
        <taxon>Eukaryota</taxon>
        <taxon>Fungi</taxon>
        <taxon>Dikarya</taxon>
        <taxon>Ascomycota</taxon>
        <taxon>Pezizomycotina</taxon>
        <taxon>Dothideomycetes</taxon>
        <taxon>Pleosporomycetidae</taxon>
        <taxon>Pleosporales</taxon>
        <taxon>Lindgomycetaceae</taxon>
        <taxon>Lindgomyces</taxon>
    </lineage>
</organism>
<proteinExistence type="predicted"/>
<dbReference type="Proteomes" id="UP000799755">
    <property type="component" value="Unassembled WGS sequence"/>
</dbReference>
<evidence type="ECO:0000313" key="1">
    <source>
        <dbReference type="EMBL" id="KAF2467874.1"/>
    </source>
</evidence>
<reference evidence="1" key="1">
    <citation type="journal article" date="2020" name="Stud. Mycol.">
        <title>101 Dothideomycetes genomes: a test case for predicting lifestyles and emergence of pathogens.</title>
        <authorList>
            <person name="Haridas S."/>
            <person name="Albert R."/>
            <person name="Binder M."/>
            <person name="Bloem J."/>
            <person name="Labutti K."/>
            <person name="Salamov A."/>
            <person name="Andreopoulos B."/>
            <person name="Baker S."/>
            <person name="Barry K."/>
            <person name="Bills G."/>
            <person name="Bluhm B."/>
            <person name="Cannon C."/>
            <person name="Castanera R."/>
            <person name="Culley D."/>
            <person name="Daum C."/>
            <person name="Ezra D."/>
            <person name="Gonzalez J."/>
            <person name="Henrissat B."/>
            <person name="Kuo A."/>
            <person name="Liang C."/>
            <person name="Lipzen A."/>
            <person name="Lutzoni F."/>
            <person name="Magnuson J."/>
            <person name="Mondo S."/>
            <person name="Nolan M."/>
            <person name="Ohm R."/>
            <person name="Pangilinan J."/>
            <person name="Park H.-J."/>
            <person name="Ramirez L."/>
            <person name="Alfaro M."/>
            <person name="Sun H."/>
            <person name="Tritt A."/>
            <person name="Yoshinaga Y."/>
            <person name="Zwiers L.-H."/>
            <person name="Turgeon B."/>
            <person name="Goodwin S."/>
            <person name="Spatafora J."/>
            <person name="Crous P."/>
            <person name="Grigoriev I."/>
        </authorList>
    </citation>
    <scope>NUCLEOTIDE SEQUENCE</scope>
    <source>
        <strain evidence="1">ATCC 200398</strain>
    </source>
</reference>
<evidence type="ECO:0000313" key="2">
    <source>
        <dbReference type="Proteomes" id="UP000799755"/>
    </source>
</evidence>
<gene>
    <name evidence="1" type="ORF">BDR25DRAFT_305320</name>
</gene>